<dbReference type="Gene3D" id="3.30.710.10">
    <property type="entry name" value="Potassium Channel Kv1.1, Chain A"/>
    <property type="match status" value="1"/>
</dbReference>
<dbReference type="Pfam" id="PF02214">
    <property type="entry name" value="BTB_2"/>
    <property type="match status" value="1"/>
</dbReference>
<dbReference type="PANTHER" id="PTHR11145:SF8">
    <property type="entry name" value="RE57120P"/>
    <property type="match status" value="1"/>
</dbReference>
<dbReference type="InterPro" id="IPR045068">
    <property type="entry name" value="BACURD1-3"/>
</dbReference>
<dbReference type="PANTHER" id="PTHR11145">
    <property type="entry name" value="BTB/POZ DOMAIN-CONTAINING ADAPTER FOR CUL3-MEDIATED RHOA DEGRADATION PROTEIN FAMILY MEMBER"/>
    <property type="match status" value="1"/>
</dbReference>
<protein>
    <submittedName>
        <fullName evidence="3">Kelch-like</fullName>
    </submittedName>
</protein>
<evidence type="ECO:0000313" key="3">
    <source>
        <dbReference type="EMBL" id="KAF4725407.1"/>
    </source>
</evidence>
<dbReference type="AlphaFoldDB" id="A0A7J6RXI0"/>
<dbReference type="SUPFAM" id="SSF54695">
    <property type="entry name" value="POZ domain"/>
    <property type="match status" value="1"/>
</dbReference>
<gene>
    <name evidence="3" type="primary">KLHL9_1</name>
    <name evidence="3" type="ORF">FOZ62_009114</name>
</gene>
<feature type="non-terminal residue" evidence="3">
    <location>
        <position position="202"/>
    </location>
</feature>
<organism evidence="3 4">
    <name type="scientific">Perkinsus olseni</name>
    <name type="common">Perkinsus atlanticus</name>
    <dbReference type="NCBI Taxonomy" id="32597"/>
    <lineage>
        <taxon>Eukaryota</taxon>
        <taxon>Sar</taxon>
        <taxon>Alveolata</taxon>
        <taxon>Perkinsozoa</taxon>
        <taxon>Perkinsea</taxon>
        <taxon>Perkinsida</taxon>
        <taxon>Perkinsidae</taxon>
        <taxon>Perkinsus</taxon>
    </lineage>
</organism>
<evidence type="ECO:0000259" key="2">
    <source>
        <dbReference type="Pfam" id="PF02214"/>
    </source>
</evidence>
<dbReference type="Proteomes" id="UP000574390">
    <property type="component" value="Unassembled WGS sequence"/>
</dbReference>
<name>A0A7J6RXI0_PEROL</name>
<sequence>DDFESMVTDLRSSYTSWLDKTEASLNREQDDLDAERRDFEQEKRRVWKEFVDEKNKGIMKLKEDRRRADAEMQNQLKQIKTERSDTRRKIDADRQRFTVEKGDTLRKLTLKEDALSEAKNKLEEERKRMADQSLAAETKIDVNVGGTVFETARGTLMQQQGTLLEGLASGRIEAQRDRQGRIFIDRDADSFRHLLGFLRNPE</sequence>
<comment type="caution">
    <text evidence="3">The sequence shown here is derived from an EMBL/GenBank/DDBJ whole genome shotgun (WGS) entry which is preliminary data.</text>
</comment>
<accession>A0A7J6RXI0</accession>
<dbReference type="InterPro" id="IPR011333">
    <property type="entry name" value="SKP1/BTB/POZ_sf"/>
</dbReference>
<evidence type="ECO:0000313" key="4">
    <source>
        <dbReference type="Proteomes" id="UP000574390"/>
    </source>
</evidence>
<evidence type="ECO:0000256" key="1">
    <source>
        <dbReference type="SAM" id="Coils"/>
    </source>
</evidence>
<dbReference type="GO" id="GO:0051260">
    <property type="term" value="P:protein homooligomerization"/>
    <property type="evidence" value="ECO:0007669"/>
    <property type="project" value="InterPro"/>
</dbReference>
<dbReference type="EMBL" id="JABANM010018866">
    <property type="protein sequence ID" value="KAF4725407.1"/>
    <property type="molecule type" value="Genomic_DNA"/>
</dbReference>
<reference evidence="3 4" key="1">
    <citation type="submission" date="2020-04" db="EMBL/GenBank/DDBJ databases">
        <title>Perkinsus olseni comparative genomics.</title>
        <authorList>
            <person name="Bogema D.R."/>
        </authorList>
    </citation>
    <scope>NUCLEOTIDE SEQUENCE [LARGE SCALE GENOMIC DNA]</scope>
    <source>
        <strain evidence="3">ATCC PRA-205</strain>
    </source>
</reference>
<dbReference type="InterPro" id="IPR003131">
    <property type="entry name" value="T1-type_BTB"/>
</dbReference>
<feature type="non-terminal residue" evidence="3">
    <location>
        <position position="1"/>
    </location>
</feature>
<dbReference type="CDD" id="cd18316">
    <property type="entry name" value="BTB_POZ_KCTD-like"/>
    <property type="match status" value="1"/>
</dbReference>
<feature type="domain" description="Potassium channel tetramerisation-type BTB" evidence="2">
    <location>
        <begin position="140"/>
        <end position="200"/>
    </location>
</feature>
<keyword evidence="1" id="KW-0175">Coiled coil</keyword>
<proteinExistence type="predicted"/>
<feature type="coiled-coil region" evidence="1">
    <location>
        <begin position="18"/>
        <end position="139"/>
    </location>
</feature>